<gene>
    <name evidence="11" type="ORF">CDCA_CDCA03G0938</name>
</gene>
<dbReference type="GO" id="GO:0070507">
    <property type="term" value="P:regulation of microtubule cytoskeleton organization"/>
    <property type="evidence" value="ECO:0007669"/>
    <property type="project" value="InterPro"/>
</dbReference>
<evidence type="ECO:0000256" key="1">
    <source>
        <dbReference type="ARBA" id="ARBA00004300"/>
    </source>
</evidence>
<organism evidence="11 12">
    <name type="scientific">Cyanidium caldarium</name>
    <name type="common">Red alga</name>
    <dbReference type="NCBI Taxonomy" id="2771"/>
    <lineage>
        <taxon>Eukaryota</taxon>
        <taxon>Rhodophyta</taxon>
        <taxon>Bangiophyceae</taxon>
        <taxon>Cyanidiales</taxon>
        <taxon>Cyanidiaceae</taxon>
        <taxon>Cyanidium</taxon>
    </lineage>
</organism>
<evidence type="ECO:0000313" key="11">
    <source>
        <dbReference type="EMBL" id="KAK4534913.1"/>
    </source>
</evidence>
<dbReference type="PANTHER" id="PTHR14594">
    <property type="entry name" value="CENTROSOMAL PROTEIN OF 70 KDA"/>
    <property type="match status" value="1"/>
</dbReference>
<evidence type="ECO:0000256" key="7">
    <source>
        <dbReference type="ARBA" id="ARBA00023212"/>
    </source>
</evidence>
<evidence type="ECO:0000256" key="9">
    <source>
        <dbReference type="SAM" id="Coils"/>
    </source>
</evidence>
<comment type="function">
    <text evidence="8">Plays a role in the organization of both preexisting and nascent microtubules in interphase cells. During mitosis, required for the organization and orientation of the mitotic spindle.</text>
</comment>
<accession>A0AAV9IRN0</accession>
<dbReference type="EMBL" id="JANCYW010000003">
    <property type="protein sequence ID" value="KAK4534913.1"/>
    <property type="molecule type" value="Genomic_DNA"/>
</dbReference>
<feature type="region of interest" description="Disordered" evidence="10">
    <location>
        <begin position="1"/>
        <end position="29"/>
    </location>
</feature>
<protein>
    <recommendedName>
        <fullName evidence="3">Centrosomal protein of 70 kDa</fullName>
    </recommendedName>
</protein>
<feature type="region of interest" description="Disordered" evidence="10">
    <location>
        <begin position="133"/>
        <end position="155"/>
    </location>
</feature>
<keyword evidence="5" id="KW-0802">TPR repeat</keyword>
<comment type="subcellular location">
    <subcellularLocation>
        <location evidence="1">Cytoplasm</location>
        <location evidence="1">Cytoskeleton</location>
        <location evidence="1">Microtubule organizing center</location>
        <location evidence="1">Centrosome</location>
    </subcellularLocation>
</comment>
<evidence type="ECO:0000256" key="2">
    <source>
        <dbReference type="ARBA" id="ARBA00011832"/>
    </source>
</evidence>
<feature type="compositionally biased region" description="Basic and acidic residues" evidence="10">
    <location>
        <begin position="20"/>
        <end position="29"/>
    </location>
</feature>
<dbReference type="GO" id="GO:0060271">
    <property type="term" value="P:cilium assembly"/>
    <property type="evidence" value="ECO:0007669"/>
    <property type="project" value="InterPro"/>
</dbReference>
<evidence type="ECO:0000256" key="5">
    <source>
        <dbReference type="ARBA" id="ARBA00022803"/>
    </source>
</evidence>
<dbReference type="InterPro" id="IPR037692">
    <property type="entry name" value="CEP70"/>
</dbReference>
<keyword evidence="6 9" id="KW-0175">Coiled coil</keyword>
<feature type="coiled-coil region" evidence="9">
    <location>
        <begin position="69"/>
        <end position="120"/>
    </location>
</feature>
<keyword evidence="4" id="KW-0963">Cytoplasm</keyword>
<dbReference type="GO" id="GO:0043015">
    <property type="term" value="F:gamma-tubulin binding"/>
    <property type="evidence" value="ECO:0007669"/>
    <property type="project" value="InterPro"/>
</dbReference>
<dbReference type="PANTHER" id="PTHR14594:SF1">
    <property type="entry name" value="CENTROSOMAL PROTEIN OF 70 KDA"/>
    <property type="match status" value="1"/>
</dbReference>
<evidence type="ECO:0000256" key="8">
    <source>
        <dbReference type="ARBA" id="ARBA00025273"/>
    </source>
</evidence>
<evidence type="ECO:0000313" key="12">
    <source>
        <dbReference type="Proteomes" id="UP001301350"/>
    </source>
</evidence>
<evidence type="ECO:0000256" key="4">
    <source>
        <dbReference type="ARBA" id="ARBA00022490"/>
    </source>
</evidence>
<name>A0AAV9IRN0_CYACA</name>
<keyword evidence="7" id="KW-0206">Cytoskeleton</keyword>
<reference evidence="11 12" key="1">
    <citation type="submission" date="2022-07" db="EMBL/GenBank/DDBJ databases">
        <title>Genome-wide signatures of adaptation to extreme environments.</title>
        <authorList>
            <person name="Cho C.H."/>
            <person name="Yoon H.S."/>
        </authorList>
    </citation>
    <scope>NUCLEOTIDE SEQUENCE [LARGE SCALE GENOMIC DNA]</scope>
    <source>
        <strain evidence="11 12">DBV 063 E5</strain>
    </source>
</reference>
<dbReference type="GO" id="GO:0005813">
    <property type="term" value="C:centrosome"/>
    <property type="evidence" value="ECO:0007669"/>
    <property type="project" value="UniProtKB-SubCell"/>
</dbReference>
<evidence type="ECO:0000256" key="3">
    <source>
        <dbReference type="ARBA" id="ARBA00018408"/>
    </source>
</evidence>
<dbReference type="Proteomes" id="UP001301350">
    <property type="component" value="Unassembled WGS sequence"/>
</dbReference>
<keyword evidence="12" id="KW-1185">Reference proteome</keyword>
<comment type="subunit">
    <text evidence="2">Directly interacts with tubulin-gamma; this interaction determines centrosomal localization.</text>
</comment>
<sequence>MPAVTSDPATSAALPVPGAAREKPDEGERSWRHVNRLLGQAGFGALTLDASHGGVPEDAAVRRILHEVLREYERRGELLQNLIESADADERRVTSTETTVQELERALMKSTRELALVKSKLFKYRAYVEKKKRERRPAAQPAEMPAETAPRPLDPQPAEWQRLVADIATMLHVRDHRMIPERIAELQRIVDEAAWLADFAECVRGIVEEVGERGQELTEEQVLDELERWAMERLSPPAR</sequence>
<evidence type="ECO:0000256" key="10">
    <source>
        <dbReference type="SAM" id="MobiDB-lite"/>
    </source>
</evidence>
<dbReference type="AlphaFoldDB" id="A0AAV9IRN0"/>
<proteinExistence type="predicted"/>
<comment type="caution">
    <text evidence="11">The sequence shown here is derived from an EMBL/GenBank/DDBJ whole genome shotgun (WGS) entry which is preliminary data.</text>
</comment>
<evidence type="ECO:0000256" key="6">
    <source>
        <dbReference type="ARBA" id="ARBA00023054"/>
    </source>
</evidence>